<dbReference type="EC" id="2.7.13.3" evidence="3"/>
<dbReference type="SUPFAM" id="SSF55785">
    <property type="entry name" value="PYP-like sensor domain (PAS domain)"/>
    <property type="match status" value="1"/>
</dbReference>
<evidence type="ECO:0000256" key="10">
    <source>
        <dbReference type="ARBA" id="ARBA00023012"/>
    </source>
</evidence>
<protein>
    <recommendedName>
        <fullName evidence="3">histidine kinase</fullName>
        <ecNumber evidence="3">2.7.13.3</ecNumber>
    </recommendedName>
</protein>
<keyword evidence="4" id="KW-1003">Cell membrane</keyword>
<feature type="domain" description="HAMP" evidence="15">
    <location>
        <begin position="169"/>
        <end position="221"/>
    </location>
</feature>
<evidence type="ECO:0000259" key="13">
    <source>
        <dbReference type="PROSITE" id="PS50109"/>
    </source>
</evidence>
<evidence type="ECO:0000256" key="5">
    <source>
        <dbReference type="ARBA" id="ARBA00022553"/>
    </source>
</evidence>
<keyword evidence="5" id="KW-0597">Phosphoprotein</keyword>
<dbReference type="Gene3D" id="6.10.340.10">
    <property type="match status" value="1"/>
</dbReference>
<comment type="catalytic activity">
    <reaction evidence="1">
        <text>ATP + protein L-histidine = ADP + protein N-phospho-L-histidine.</text>
        <dbReference type="EC" id="2.7.13.3"/>
    </reaction>
</comment>
<gene>
    <name evidence="16" type="primary">sasA_256</name>
    <name evidence="16" type="ORF">SDC9_98304</name>
</gene>
<dbReference type="InterPro" id="IPR050351">
    <property type="entry name" value="BphY/WalK/GraS-like"/>
</dbReference>
<dbReference type="Pfam" id="PF00512">
    <property type="entry name" value="HisKA"/>
    <property type="match status" value="1"/>
</dbReference>
<name>A0A645AEC9_9ZZZZ</name>
<keyword evidence="12" id="KW-0812">Transmembrane</keyword>
<evidence type="ECO:0000256" key="9">
    <source>
        <dbReference type="ARBA" id="ARBA00022840"/>
    </source>
</evidence>
<dbReference type="PANTHER" id="PTHR45453:SF1">
    <property type="entry name" value="PHOSPHATE REGULON SENSOR PROTEIN PHOR"/>
    <property type="match status" value="1"/>
</dbReference>
<dbReference type="AlphaFoldDB" id="A0A645AEC9"/>
<comment type="subcellular location">
    <subcellularLocation>
        <location evidence="2">Cell membrane</location>
    </subcellularLocation>
</comment>
<dbReference type="InterPro" id="IPR003661">
    <property type="entry name" value="HisK_dim/P_dom"/>
</dbReference>
<accession>A0A645AEC9</accession>
<dbReference type="GO" id="GO:0006355">
    <property type="term" value="P:regulation of DNA-templated transcription"/>
    <property type="evidence" value="ECO:0007669"/>
    <property type="project" value="InterPro"/>
</dbReference>
<dbReference type="CDD" id="cd00130">
    <property type="entry name" value="PAS"/>
    <property type="match status" value="1"/>
</dbReference>
<keyword evidence="6 16" id="KW-0808">Transferase</keyword>
<dbReference type="CDD" id="cd06225">
    <property type="entry name" value="HAMP"/>
    <property type="match status" value="1"/>
</dbReference>
<keyword evidence="8 16" id="KW-0418">Kinase</keyword>
<dbReference type="Pfam" id="PF00672">
    <property type="entry name" value="HAMP"/>
    <property type="match status" value="1"/>
</dbReference>
<keyword evidence="7" id="KW-0547">Nucleotide-binding</keyword>
<sequence>MVRNRVVLLLQGLFLCGFLTIGAYILSIFQDYSTQTFRENCVLQLNYAAKLLGERLPENATKQQVEAETAKIAEELKLKLAIVDATDVDLSEATRAYIYGQGLAIRTDTANQERTLYASQSIGYDRLVLHSSFSMKAVTAEYDKMRFAILAGLLLSMLLVTGLAKYLAKKIAQPVEEIAGAAEKMAQGDLSIRLQRNVAGEFAVLSHALNTLADNLSEKTDEIFREKKKLELIMKNTDNSVIAINKNGFIIECNDQFRNLFGEDAAGRHYLQVINNVALEKLLATCLKTDAPVSSNITVNSPHGKRSFQVFGAPLRAVYSDVPSSVMFVFHDITALQAVYEKQSEFVSNASHELATPLTTIKGFAETLLMEETSMDAEMRKKFLNIILQESERMQALLRDLLQMARFDSEEYRKSITVASFAPSDILSEVLEEFLPRAQERNLQLEVLYEKEPEAIMANKDWLKQILVNLLENALKYTPENGAISVKYDHNEKFAIFAVHNTGEGISPQDASRIFDRFYRIDKARTRQVGGTGLGLSIVKFIVEMFGGEISVSSKPGEGVAFIFTVPRDLGGSATPKPLF</sequence>
<dbReference type="SUPFAM" id="SSF55874">
    <property type="entry name" value="ATPase domain of HSP90 chaperone/DNA topoisomerase II/histidine kinase"/>
    <property type="match status" value="1"/>
</dbReference>
<dbReference type="PROSITE" id="PS50885">
    <property type="entry name" value="HAMP"/>
    <property type="match status" value="1"/>
</dbReference>
<dbReference type="FunFam" id="1.10.287.130:FF:000001">
    <property type="entry name" value="Two-component sensor histidine kinase"/>
    <property type="match status" value="1"/>
</dbReference>
<evidence type="ECO:0000256" key="6">
    <source>
        <dbReference type="ARBA" id="ARBA00022679"/>
    </source>
</evidence>
<evidence type="ECO:0000256" key="8">
    <source>
        <dbReference type="ARBA" id="ARBA00022777"/>
    </source>
</evidence>
<dbReference type="Pfam" id="PF02518">
    <property type="entry name" value="HATPase_c"/>
    <property type="match status" value="1"/>
</dbReference>
<evidence type="ECO:0000256" key="11">
    <source>
        <dbReference type="ARBA" id="ARBA00023136"/>
    </source>
</evidence>
<dbReference type="PRINTS" id="PR00344">
    <property type="entry name" value="BCTRLSENSOR"/>
</dbReference>
<dbReference type="InterPro" id="IPR004358">
    <property type="entry name" value="Sig_transdc_His_kin-like_C"/>
</dbReference>
<dbReference type="Pfam" id="PF00989">
    <property type="entry name" value="PAS"/>
    <property type="match status" value="1"/>
</dbReference>
<dbReference type="InterPro" id="IPR005467">
    <property type="entry name" value="His_kinase_dom"/>
</dbReference>
<dbReference type="InterPro" id="IPR036890">
    <property type="entry name" value="HATPase_C_sf"/>
</dbReference>
<dbReference type="PROSITE" id="PS50109">
    <property type="entry name" value="HIS_KIN"/>
    <property type="match status" value="1"/>
</dbReference>
<dbReference type="Gene3D" id="3.30.450.20">
    <property type="entry name" value="PAS domain"/>
    <property type="match status" value="1"/>
</dbReference>
<evidence type="ECO:0000259" key="15">
    <source>
        <dbReference type="PROSITE" id="PS50885"/>
    </source>
</evidence>
<dbReference type="FunFam" id="3.30.565.10:FF:000023">
    <property type="entry name" value="PAS domain-containing sensor histidine kinase"/>
    <property type="match status" value="1"/>
</dbReference>
<dbReference type="GO" id="GO:0005524">
    <property type="term" value="F:ATP binding"/>
    <property type="evidence" value="ECO:0007669"/>
    <property type="project" value="UniProtKB-KW"/>
</dbReference>
<dbReference type="PROSITE" id="PS50112">
    <property type="entry name" value="PAS"/>
    <property type="match status" value="1"/>
</dbReference>
<keyword evidence="12" id="KW-1133">Transmembrane helix</keyword>
<evidence type="ECO:0000313" key="16">
    <source>
        <dbReference type="EMBL" id="MPM51555.1"/>
    </source>
</evidence>
<evidence type="ECO:0000256" key="1">
    <source>
        <dbReference type="ARBA" id="ARBA00000085"/>
    </source>
</evidence>
<keyword evidence="9" id="KW-0067">ATP-binding</keyword>
<dbReference type="Gene3D" id="3.30.565.10">
    <property type="entry name" value="Histidine kinase-like ATPase, C-terminal domain"/>
    <property type="match status" value="1"/>
</dbReference>
<dbReference type="InterPro" id="IPR003594">
    <property type="entry name" value="HATPase_dom"/>
</dbReference>
<proteinExistence type="predicted"/>
<dbReference type="InterPro" id="IPR013767">
    <property type="entry name" value="PAS_fold"/>
</dbReference>
<evidence type="ECO:0000256" key="4">
    <source>
        <dbReference type="ARBA" id="ARBA00022475"/>
    </source>
</evidence>
<dbReference type="PANTHER" id="PTHR45453">
    <property type="entry name" value="PHOSPHATE REGULON SENSOR PROTEIN PHOR"/>
    <property type="match status" value="1"/>
</dbReference>
<dbReference type="NCBIfam" id="TIGR00229">
    <property type="entry name" value="sensory_box"/>
    <property type="match status" value="1"/>
</dbReference>
<dbReference type="CDD" id="cd00082">
    <property type="entry name" value="HisKA"/>
    <property type="match status" value="1"/>
</dbReference>
<feature type="domain" description="Histidine kinase" evidence="13">
    <location>
        <begin position="349"/>
        <end position="570"/>
    </location>
</feature>
<reference evidence="16" key="1">
    <citation type="submission" date="2019-08" db="EMBL/GenBank/DDBJ databases">
        <authorList>
            <person name="Kucharzyk K."/>
            <person name="Murdoch R.W."/>
            <person name="Higgins S."/>
            <person name="Loffler F."/>
        </authorList>
    </citation>
    <scope>NUCLEOTIDE SEQUENCE</scope>
</reference>
<feature type="transmembrane region" description="Helical" evidence="12">
    <location>
        <begin position="6"/>
        <end position="29"/>
    </location>
</feature>
<dbReference type="SMART" id="SM00388">
    <property type="entry name" value="HisKA"/>
    <property type="match status" value="1"/>
</dbReference>
<organism evidence="16">
    <name type="scientific">bioreactor metagenome</name>
    <dbReference type="NCBI Taxonomy" id="1076179"/>
    <lineage>
        <taxon>unclassified sequences</taxon>
        <taxon>metagenomes</taxon>
        <taxon>ecological metagenomes</taxon>
    </lineage>
</organism>
<comment type="caution">
    <text evidence="16">The sequence shown here is derived from an EMBL/GenBank/DDBJ whole genome shotgun (WGS) entry which is preliminary data.</text>
</comment>
<keyword evidence="10" id="KW-0902">Two-component regulatory system</keyword>
<dbReference type="SUPFAM" id="SSF158472">
    <property type="entry name" value="HAMP domain-like"/>
    <property type="match status" value="1"/>
</dbReference>
<dbReference type="EMBL" id="VSSQ01013468">
    <property type="protein sequence ID" value="MPM51555.1"/>
    <property type="molecule type" value="Genomic_DNA"/>
</dbReference>
<evidence type="ECO:0000256" key="2">
    <source>
        <dbReference type="ARBA" id="ARBA00004236"/>
    </source>
</evidence>
<evidence type="ECO:0000256" key="3">
    <source>
        <dbReference type="ARBA" id="ARBA00012438"/>
    </source>
</evidence>
<dbReference type="InterPro" id="IPR035965">
    <property type="entry name" value="PAS-like_dom_sf"/>
</dbReference>
<dbReference type="GO" id="GO:0016036">
    <property type="term" value="P:cellular response to phosphate starvation"/>
    <property type="evidence" value="ECO:0007669"/>
    <property type="project" value="TreeGrafter"/>
</dbReference>
<keyword evidence="11 12" id="KW-0472">Membrane</keyword>
<dbReference type="Gene3D" id="1.10.287.130">
    <property type="match status" value="1"/>
</dbReference>
<dbReference type="InterPro" id="IPR003660">
    <property type="entry name" value="HAMP_dom"/>
</dbReference>
<dbReference type="SMART" id="SM00304">
    <property type="entry name" value="HAMP"/>
    <property type="match status" value="1"/>
</dbReference>
<dbReference type="GO" id="GO:0005886">
    <property type="term" value="C:plasma membrane"/>
    <property type="evidence" value="ECO:0007669"/>
    <property type="project" value="UniProtKB-SubCell"/>
</dbReference>
<evidence type="ECO:0000259" key="14">
    <source>
        <dbReference type="PROSITE" id="PS50112"/>
    </source>
</evidence>
<evidence type="ECO:0000256" key="12">
    <source>
        <dbReference type="SAM" id="Phobius"/>
    </source>
</evidence>
<evidence type="ECO:0000256" key="7">
    <source>
        <dbReference type="ARBA" id="ARBA00022741"/>
    </source>
</evidence>
<dbReference type="GO" id="GO:0000155">
    <property type="term" value="F:phosphorelay sensor kinase activity"/>
    <property type="evidence" value="ECO:0007669"/>
    <property type="project" value="InterPro"/>
</dbReference>
<dbReference type="GO" id="GO:0004721">
    <property type="term" value="F:phosphoprotein phosphatase activity"/>
    <property type="evidence" value="ECO:0007669"/>
    <property type="project" value="TreeGrafter"/>
</dbReference>
<dbReference type="SUPFAM" id="SSF47384">
    <property type="entry name" value="Homodimeric domain of signal transducing histidine kinase"/>
    <property type="match status" value="1"/>
</dbReference>
<dbReference type="SMART" id="SM00387">
    <property type="entry name" value="HATPase_c"/>
    <property type="match status" value="1"/>
</dbReference>
<feature type="domain" description="PAS" evidence="14">
    <location>
        <begin position="226"/>
        <end position="262"/>
    </location>
</feature>
<dbReference type="InterPro" id="IPR036097">
    <property type="entry name" value="HisK_dim/P_sf"/>
</dbReference>
<dbReference type="InterPro" id="IPR000014">
    <property type="entry name" value="PAS"/>
</dbReference>